<keyword evidence="7 9" id="KW-0408">Iron</keyword>
<keyword evidence="11" id="KW-0732">Signal</keyword>
<reference evidence="13" key="1">
    <citation type="journal article" date="2012" name="Science">
        <title>The Paleozoic origin of enzymatic lignin decomposition reconstructed from 31 fungal genomes.</title>
        <authorList>
            <person name="Floudas D."/>
            <person name="Binder M."/>
            <person name="Riley R."/>
            <person name="Barry K."/>
            <person name="Blanchette R.A."/>
            <person name="Henrissat B."/>
            <person name="Martinez A.T."/>
            <person name="Otillar R."/>
            <person name="Spatafora J.W."/>
            <person name="Yadav J.S."/>
            <person name="Aerts A."/>
            <person name="Benoit I."/>
            <person name="Boyd A."/>
            <person name="Carlson A."/>
            <person name="Copeland A."/>
            <person name="Coutinho P.M."/>
            <person name="de Vries R.P."/>
            <person name="Ferreira P."/>
            <person name="Findley K."/>
            <person name="Foster B."/>
            <person name="Gaskell J."/>
            <person name="Glotzer D."/>
            <person name="Gorecki P."/>
            <person name="Heitman J."/>
            <person name="Hesse C."/>
            <person name="Hori C."/>
            <person name="Igarashi K."/>
            <person name="Jurgens J.A."/>
            <person name="Kallen N."/>
            <person name="Kersten P."/>
            <person name="Kohler A."/>
            <person name="Kuees U."/>
            <person name="Kumar T.K.A."/>
            <person name="Kuo A."/>
            <person name="LaButti K."/>
            <person name="Larrondo L.F."/>
            <person name="Lindquist E."/>
            <person name="Ling A."/>
            <person name="Lombard V."/>
            <person name="Lucas S."/>
            <person name="Lundell T."/>
            <person name="Martin R."/>
            <person name="McLaughlin D.J."/>
            <person name="Morgenstern I."/>
            <person name="Morin E."/>
            <person name="Murat C."/>
            <person name="Nagy L.G."/>
            <person name="Nolan M."/>
            <person name="Ohm R.A."/>
            <person name="Patyshakuliyeva A."/>
            <person name="Rokas A."/>
            <person name="Ruiz-Duenas F.J."/>
            <person name="Sabat G."/>
            <person name="Salamov A."/>
            <person name="Samejima M."/>
            <person name="Schmutz J."/>
            <person name="Slot J.C."/>
            <person name="St John F."/>
            <person name="Stenlid J."/>
            <person name="Sun H."/>
            <person name="Sun S."/>
            <person name="Syed K."/>
            <person name="Tsang A."/>
            <person name="Wiebenga A."/>
            <person name="Young D."/>
            <person name="Pisabarro A."/>
            <person name="Eastwood D.C."/>
            <person name="Martin F."/>
            <person name="Cullen D."/>
            <person name="Grigoriev I.V."/>
            <person name="Hibbett D.S."/>
        </authorList>
    </citation>
    <scope>NUCLEOTIDE SEQUENCE [LARGE SCALE GENOMIC DNA]</scope>
    <source>
        <strain evidence="13">RWD-64-598 SS2</strain>
    </source>
</reference>
<dbReference type="InterPro" id="IPR002401">
    <property type="entry name" value="Cyt_P450_E_grp-I"/>
</dbReference>
<organism evidence="12 13">
    <name type="scientific">Coniophora puteana (strain RWD-64-598)</name>
    <name type="common">Brown rot fungus</name>
    <dbReference type="NCBI Taxonomy" id="741705"/>
    <lineage>
        <taxon>Eukaryota</taxon>
        <taxon>Fungi</taxon>
        <taxon>Dikarya</taxon>
        <taxon>Basidiomycota</taxon>
        <taxon>Agaricomycotina</taxon>
        <taxon>Agaricomycetes</taxon>
        <taxon>Agaricomycetidae</taxon>
        <taxon>Boletales</taxon>
        <taxon>Coniophorineae</taxon>
        <taxon>Coniophoraceae</taxon>
        <taxon>Coniophora</taxon>
    </lineage>
</organism>
<dbReference type="KEGG" id="cput:CONPUDRAFT_148129"/>
<dbReference type="InterPro" id="IPR036396">
    <property type="entry name" value="Cyt_P450_sf"/>
</dbReference>
<comment type="caution">
    <text evidence="12">The sequence shown here is derived from an EMBL/GenBank/DDBJ whole genome shotgun (WGS) entry which is preliminary data.</text>
</comment>
<protein>
    <submittedName>
        <fullName evidence="12">Cytochrome P450</fullName>
    </submittedName>
</protein>
<feature type="chain" id="PRO_5024370835" evidence="11">
    <location>
        <begin position="19"/>
        <end position="516"/>
    </location>
</feature>
<evidence type="ECO:0000256" key="2">
    <source>
        <dbReference type="ARBA" id="ARBA00005179"/>
    </source>
</evidence>
<keyword evidence="4 9" id="KW-0349">Heme</keyword>
<sequence>MSLVACAISGFLIALVSSLYLGTRKGKGGLLPPGPRGFPIVGSGLQINNAEPWVTFSKWGVKYGGLVYCRAFGQGLFIVNSERVAHELLDKRSSNYSDRTFAKALDVFGWEWNPGFLGYNDTWRTSRRIFHLSLNQDAVRQFRPMQMNRAHRLLCDLLDDPNEFEKYYREHSASIILSATYGHDTTKNDELVSLIETSVAWIVKFGTPLWMGMMDAFPFIARVPKAFFGIGVKEMIEDCRWHMEQMVKVPYQRTLAYMAEGDHKPSIVANALRKEIHQPVSEYFEWCVSGAAGAAYSAGADTTYTTLQVFTMLMVLHPDVQRRAHEQIDSAVGFDRLPTFEDRGSLPLIDAILRETLRWSPAVRVNIPHGVTDDDVYDGYFIPKGTNIVVNIWGIFHDEGRYENHMQFNPDRFLDSKGHLTEDDSHMLAFGFGRRICAGRHLAEATLWSAISCILAAFEFSRAIDQNGNEVDINPKWTVGLTNCPTEFKCSITPREGCKARVEEARLAAYGHRASA</sequence>
<evidence type="ECO:0000256" key="5">
    <source>
        <dbReference type="ARBA" id="ARBA00022723"/>
    </source>
</evidence>
<evidence type="ECO:0000256" key="9">
    <source>
        <dbReference type="PIRSR" id="PIRSR602401-1"/>
    </source>
</evidence>
<dbReference type="RefSeq" id="XP_007762973.1">
    <property type="nucleotide sequence ID" value="XM_007764783.1"/>
</dbReference>
<gene>
    <name evidence="12" type="ORF">CONPUDRAFT_148129</name>
</gene>
<evidence type="ECO:0000256" key="7">
    <source>
        <dbReference type="ARBA" id="ARBA00023004"/>
    </source>
</evidence>
<feature type="signal peptide" evidence="11">
    <location>
        <begin position="1"/>
        <end position="18"/>
    </location>
</feature>
<comment type="similarity">
    <text evidence="3 10">Belongs to the cytochrome P450 family.</text>
</comment>
<proteinExistence type="inferred from homology"/>
<evidence type="ECO:0000256" key="1">
    <source>
        <dbReference type="ARBA" id="ARBA00001971"/>
    </source>
</evidence>
<dbReference type="GO" id="GO:0005506">
    <property type="term" value="F:iron ion binding"/>
    <property type="evidence" value="ECO:0007669"/>
    <property type="project" value="InterPro"/>
</dbReference>
<keyword evidence="8 10" id="KW-0503">Monooxygenase</keyword>
<keyword evidence="5 9" id="KW-0479">Metal-binding</keyword>
<evidence type="ECO:0000256" key="3">
    <source>
        <dbReference type="ARBA" id="ARBA00010617"/>
    </source>
</evidence>
<keyword evidence="13" id="KW-1185">Reference proteome</keyword>
<dbReference type="GO" id="GO:0020037">
    <property type="term" value="F:heme binding"/>
    <property type="evidence" value="ECO:0007669"/>
    <property type="project" value="InterPro"/>
</dbReference>
<feature type="binding site" description="axial binding residue" evidence="9">
    <location>
        <position position="437"/>
    </location>
    <ligand>
        <name>heme</name>
        <dbReference type="ChEBI" id="CHEBI:30413"/>
    </ligand>
    <ligandPart>
        <name>Fe</name>
        <dbReference type="ChEBI" id="CHEBI:18248"/>
    </ligandPart>
</feature>
<dbReference type="GO" id="GO:0016705">
    <property type="term" value="F:oxidoreductase activity, acting on paired donors, with incorporation or reduction of molecular oxygen"/>
    <property type="evidence" value="ECO:0007669"/>
    <property type="project" value="InterPro"/>
</dbReference>
<dbReference type="GeneID" id="19202449"/>
<evidence type="ECO:0000256" key="10">
    <source>
        <dbReference type="RuleBase" id="RU000461"/>
    </source>
</evidence>
<dbReference type="SUPFAM" id="SSF48264">
    <property type="entry name" value="Cytochrome P450"/>
    <property type="match status" value="1"/>
</dbReference>
<name>A0A5M3N3M3_CONPW</name>
<dbReference type="GO" id="GO:0004497">
    <property type="term" value="F:monooxygenase activity"/>
    <property type="evidence" value="ECO:0007669"/>
    <property type="project" value="UniProtKB-KW"/>
</dbReference>
<dbReference type="Proteomes" id="UP000053558">
    <property type="component" value="Unassembled WGS sequence"/>
</dbReference>
<comment type="cofactor">
    <cofactor evidence="1 9">
        <name>heme</name>
        <dbReference type="ChEBI" id="CHEBI:30413"/>
    </cofactor>
</comment>
<comment type="pathway">
    <text evidence="2">Secondary metabolite biosynthesis.</text>
</comment>
<evidence type="ECO:0000313" key="12">
    <source>
        <dbReference type="EMBL" id="EIW86002.1"/>
    </source>
</evidence>
<dbReference type="InterPro" id="IPR001128">
    <property type="entry name" value="Cyt_P450"/>
</dbReference>
<dbReference type="Pfam" id="PF00067">
    <property type="entry name" value="p450"/>
    <property type="match status" value="1"/>
</dbReference>
<dbReference type="PANTHER" id="PTHR46300">
    <property type="entry name" value="P450, PUTATIVE (EUROFUNG)-RELATED-RELATED"/>
    <property type="match status" value="1"/>
</dbReference>
<evidence type="ECO:0000256" key="11">
    <source>
        <dbReference type="SAM" id="SignalP"/>
    </source>
</evidence>
<accession>A0A5M3N3M3</accession>
<evidence type="ECO:0000256" key="6">
    <source>
        <dbReference type="ARBA" id="ARBA00023002"/>
    </source>
</evidence>
<evidence type="ECO:0000256" key="8">
    <source>
        <dbReference type="ARBA" id="ARBA00023033"/>
    </source>
</evidence>
<dbReference type="OMA" id="FMENIAA"/>
<dbReference type="PRINTS" id="PR00463">
    <property type="entry name" value="EP450I"/>
</dbReference>
<dbReference type="Gene3D" id="1.10.630.10">
    <property type="entry name" value="Cytochrome P450"/>
    <property type="match status" value="1"/>
</dbReference>
<keyword evidence="6 10" id="KW-0560">Oxidoreductase</keyword>
<evidence type="ECO:0000313" key="13">
    <source>
        <dbReference type="Proteomes" id="UP000053558"/>
    </source>
</evidence>
<dbReference type="InterPro" id="IPR017972">
    <property type="entry name" value="Cyt_P450_CS"/>
</dbReference>
<evidence type="ECO:0000256" key="4">
    <source>
        <dbReference type="ARBA" id="ARBA00022617"/>
    </source>
</evidence>
<dbReference type="InterPro" id="IPR050364">
    <property type="entry name" value="Cytochrome_P450_fung"/>
</dbReference>
<dbReference type="EMBL" id="JH711573">
    <property type="protein sequence ID" value="EIW86002.1"/>
    <property type="molecule type" value="Genomic_DNA"/>
</dbReference>
<dbReference type="PROSITE" id="PS00086">
    <property type="entry name" value="CYTOCHROME_P450"/>
    <property type="match status" value="1"/>
</dbReference>
<dbReference type="OrthoDB" id="3934656at2759"/>
<dbReference type="AlphaFoldDB" id="A0A5M3N3M3"/>
<dbReference type="CDD" id="cd11065">
    <property type="entry name" value="CYP64-like"/>
    <property type="match status" value="1"/>
</dbReference>
<dbReference type="PANTHER" id="PTHR46300:SF7">
    <property type="entry name" value="P450, PUTATIVE (EUROFUNG)-RELATED"/>
    <property type="match status" value="1"/>
</dbReference>
<dbReference type="PRINTS" id="PR00385">
    <property type="entry name" value="P450"/>
</dbReference>